<name>F2IBU1_FLUTR</name>
<gene>
    <name evidence="3" type="ordered locus">Fluta_0160</name>
</gene>
<evidence type="ECO:0000313" key="3">
    <source>
        <dbReference type="EMBL" id="AEA42169.1"/>
    </source>
</evidence>
<dbReference type="Pfam" id="PF04982">
    <property type="entry name" value="TM_HPP"/>
    <property type="match status" value="1"/>
</dbReference>
<dbReference type="RefSeq" id="WP_013684943.1">
    <property type="nucleotide sequence ID" value="NC_015321.1"/>
</dbReference>
<evidence type="ECO:0000313" key="4">
    <source>
        <dbReference type="Proteomes" id="UP000007463"/>
    </source>
</evidence>
<dbReference type="HOGENOM" id="CLU_040397_2_0_10"/>
<reference evidence="4" key="2">
    <citation type="submission" date="2011-02" db="EMBL/GenBank/DDBJ databases">
        <title>The complete genome of Fluviicola taffensis DSM 16823.</title>
        <authorList>
            <consortium name="US DOE Joint Genome Institute (JGI-PGF)"/>
            <person name="Lucas S."/>
            <person name="Copeland A."/>
            <person name="Lapidus A."/>
            <person name="Bruce D."/>
            <person name="Goodwin L."/>
            <person name="Pitluck S."/>
            <person name="Kyrpides N."/>
            <person name="Mavromatis K."/>
            <person name="Ivanova N."/>
            <person name="Mikhailova N."/>
            <person name="Pagani I."/>
            <person name="Chertkov O."/>
            <person name="Detter J.C."/>
            <person name="Han C."/>
            <person name="Tapia R."/>
            <person name="Land M."/>
            <person name="Hauser L."/>
            <person name="Markowitz V."/>
            <person name="Cheng J.-F."/>
            <person name="Hugenholtz P."/>
            <person name="Woyke T."/>
            <person name="Wu D."/>
            <person name="Tindall B."/>
            <person name="Pomrenke H.G."/>
            <person name="Brambilla E."/>
            <person name="Klenk H.-P."/>
            <person name="Eisen J.A."/>
        </authorList>
    </citation>
    <scope>NUCLEOTIDE SEQUENCE [LARGE SCALE GENOMIC DNA]</scope>
    <source>
        <strain evidence="4">DSM 16823 / RW262 / RW262</strain>
    </source>
</reference>
<dbReference type="STRING" id="755732.Fluta_0160"/>
<feature type="transmembrane region" description="Helical" evidence="1">
    <location>
        <begin position="78"/>
        <end position="97"/>
    </location>
</feature>
<dbReference type="InterPro" id="IPR007065">
    <property type="entry name" value="HPP"/>
</dbReference>
<feature type="transmembrane region" description="Helical" evidence="1">
    <location>
        <begin position="27"/>
        <end position="43"/>
    </location>
</feature>
<keyword evidence="1" id="KW-1133">Transmembrane helix</keyword>
<keyword evidence="1" id="KW-0812">Transmembrane</keyword>
<accession>F2IBU1</accession>
<dbReference type="InterPro" id="IPR058581">
    <property type="entry name" value="TM_HPP"/>
</dbReference>
<feature type="transmembrane region" description="Helical" evidence="1">
    <location>
        <begin position="148"/>
        <end position="169"/>
    </location>
</feature>
<sequence>MIKKKSNSFRKVKYILYKETLVDFKEHFWTFIGSFFGIGLIALTQSQSLDKLENIFLIGSFGASSVLIYGAIQSPLAQPRNLVGGHLISAFIGVCVYKLIPDPIWLSAPLAVSLSIVAMQMTKTLHPPGGATALIAVIGTPKIKALGFMYVLSPVLSGVLILLLVAIIANNLTKNRKYPTNSRWTKYIKPKKIRLRDVTKNKTNL</sequence>
<dbReference type="PANTHER" id="PTHR33741:SF5">
    <property type="entry name" value="TRANSMEMBRANE PROTEIN DDB_G0269096-RELATED"/>
    <property type="match status" value="1"/>
</dbReference>
<protein>
    <submittedName>
        <fullName evidence="3">HPP family protein</fullName>
    </submittedName>
</protein>
<evidence type="ECO:0000259" key="2">
    <source>
        <dbReference type="Pfam" id="PF04982"/>
    </source>
</evidence>
<dbReference type="OrthoDB" id="9811720at2"/>
<feature type="domain" description="HPP transmembrane region" evidence="2">
    <location>
        <begin position="22"/>
        <end position="179"/>
    </location>
</feature>
<reference evidence="3 4" key="1">
    <citation type="journal article" date="2011" name="Stand. Genomic Sci.">
        <title>Complete genome sequence of the gliding freshwater bacterium Fluviicola taffensis type strain (RW262).</title>
        <authorList>
            <person name="Woyke T."/>
            <person name="Chertkov O."/>
            <person name="Lapidus A."/>
            <person name="Nolan M."/>
            <person name="Lucas S."/>
            <person name="Del Rio T.G."/>
            <person name="Tice H."/>
            <person name="Cheng J.F."/>
            <person name="Tapia R."/>
            <person name="Han C."/>
            <person name="Goodwin L."/>
            <person name="Pitluck S."/>
            <person name="Liolios K."/>
            <person name="Pagani I."/>
            <person name="Ivanova N."/>
            <person name="Huntemann M."/>
            <person name="Mavromatis K."/>
            <person name="Mikhailova N."/>
            <person name="Pati A."/>
            <person name="Chen A."/>
            <person name="Palaniappan K."/>
            <person name="Land M."/>
            <person name="Hauser L."/>
            <person name="Brambilla E.M."/>
            <person name="Rohde M."/>
            <person name="Mwirichia R."/>
            <person name="Sikorski J."/>
            <person name="Tindall B.J."/>
            <person name="Goker M."/>
            <person name="Bristow J."/>
            <person name="Eisen J.A."/>
            <person name="Markowitz V."/>
            <person name="Hugenholtz P."/>
            <person name="Klenk H.P."/>
            <person name="Kyrpides N.C."/>
        </authorList>
    </citation>
    <scope>NUCLEOTIDE SEQUENCE [LARGE SCALE GENOMIC DNA]</scope>
    <source>
        <strain evidence="4">DSM 16823 / RW262 / RW262</strain>
    </source>
</reference>
<dbReference type="Proteomes" id="UP000007463">
    <property type="component" value="Chromosome"/>
</dbReference>
<dbReference type="AlphaFoldDB" id="F2IBU1"/>
<keyword evidence="4" id="KW-1185">Reference proteome</keyword>
<keyword evidence="1" id="KW-0472">Membrane</keyword>
<organism evidence="3 4">
    <name type="scientific">Fluviicola taffensis (strain DSM 16823 / NCIMB 13979 / RW262)</name>
    <dbReference type="NCBI Taxonomy" id="755732"/>
    <lineage>
        <taxon>Bacteria</taxon>
        <taxon>Pseudomonadati</taxon>
        <taxon>Bacteroidota</taxon>
        <taxon>Flavobacteriia</taxon>
        <taxon>Flavobacteriales</taxon>
        <taxon>Crocinitomicaceae</taxon>
        <taxon>Fluviicola</taxon>
    </lineage>
</organism>
<dbReference type="eggNOG" id="COG3448">
    <property type="taxonomic scope" value="Bacteria"/>
</dbReference>
<dbReference type="EMBL" id="CP002542">
    <property type="protein sequence ID" value="AEA42169.1"/>
    <property type="molecule type" value="Genomic_DNA"/>
</dbReference>
<proteinExistence type="predicted"/>
<feature type="transmembrane region" description="Helical" evidence="1">
    <location>
        <begin position="55"/>
        <end position="72"/>
    </location>
</feature>
<dbReference type="KEGG" id="fte:Fluta_0160"/>
<evidence type="ECO:0000256" key="1">
    <source>
        <dbReference type="SAM" id="Phobius"/>
    </source>
</evidence>
<dbReference type="PANTHER" id="PTHR33741">
    <property type="entry name" value="TRANSMEMBRANE PROTEIN DDB_G0269096-RELATED"/>
    <property type="match status" value="1"/>
</dbReference>